<dbReference type="EMBL" id="JH992967">
    <property type="protein sequence ID" value="EKX54445.1"/>
    <property type="molecule type" value="Genomic_DNA"/>
</dbReference>
<evidence type="ECO:0000313" key="4">
    <source>
        <dbReference type="Proteomes" id="UP000011087"/>
    </source>
</evidence>
<dbReference type="EnsemblProtists" id="EKX54445">
    <property type="protein sequence ID" value="EKX54445"/>
    <property type="gene ID" value="GUITHDRAFT_99924"/>
</dbReference>
<dbReference type="OrthoDB" id="10614985at2759"/>
<proteinExistence type="predicted"/>
<dbReference type="RefSeq" id="XP_005841425.1">
    <property type="nucleotide sequence ID" value="XM_005841368.1"/>
</dbReference>
<evidence type="ECO:0000256" key="1">
    <source>
        <dbReference type="SAM" id="Coils"/>
    </source>
</evidence>
<feature type="coiled-coil region" evidence="1">
    <location>
        <begin position="204"/>
        <end position="238"/>
    </location>
</feature>
<reference evidence="4" key="2">
    <citation type="submission" date="2012-11" db="EMBL/GenBank/DDBJ databases">
        <authorList>
            <person name="Kuo A."/>
            <person name="Curtis B.A."/>
            <person name="Tanifuji G."/>
            <person name="Burki F."/>
            <person name="Gruber A."/>
            <person name="Irimia M."/>
            <person name="Maruyama S."/>
            <person name="Arias M.C."/>
            <person name="Ball S.G."/>
            <person name="Gile G.H."/>
            <person name="Hirakawa Y."/>
            <person name="Hopkins J.F."/>
            <person name="Rensing S.A."/>
            <person name="Schmutz J."/>
            <person name="Symeonidi A."/>
            <person name="Elias M."/>
            <person name="Eveleigh R.J."/>
            <person name="Herman E.K."/>
            <person name="Klute M.J."/>
            <person name="Nakayama T."/>
            <person name="Obornik M."/>
            <person name="Reyes-Prieto A."/>
            <person name="Armbrust E.V."/>
            <person name="Aves S.J."/>
            <person name="Beiko R.G."/>
            <person name="Coutinho P."/>
            <person name="Dacks J.B."/>
            <person name="Durnford D.G."/>
            <person name="Fast N.M."/>
            <person name="Green B.R."/>
            <person name="Grisdale C."/>
            <person name="Hempe F."/>
            <person name="Henrissat B."/>
            <person name="Hoppner M.P."/>
            <person name="Ishida K.-I."/>
            <person name="Kim E."/>
            <person name="Koreny L."/>
            <person name="Kroth P.G."/>
            <person name="Liu Y."/>
            <person name="Malik S.-B."/>
            <person name="Maier U.G."/>
            <person name="McRose D."/>
            <person name="Mock T."/>
            <person name="Neilson J.A."/>
            <person name="Onodera N.T."/>
            <person name="Poole A.M."/>
            <person name="Pritham E.J."/>
            <person name="Richards T.A."/>
            <person name="Rocap G."/>
            <person name="Roy S.W."/>
            <person name="Sarai C."/>
            <person name="Schaack S."/>
            <person name="Shirato S."/>
            <person name="Slamovits C.H."/>
            <person name="Spencer D.F."/>
            <person name="Suzuki S."/>
            <person name="Worden A.Z."/>
            <person name="Zauner S."/>
            <person name="Barry K."/>
            <person name="Bell C."/>
            <person name="Bharti A.K."/>
            <person name="Crow J.A."/>
            <person name="Grimwood J."/>
            <person name="Kramer R."/>
            <person name="Lindquist E."/>
            <person name="Lucas S."/>
            <person name="Salamov A."/>
            <person name="McFadden G.I."/>
            <person name="Lane C.E."/>
            <person name="Keeling P.J."/>
            <person name="Gray M.W."/>
            <person name="Grigoriev I.V."/>
            <person name="Archibald J.M."/>
        </authorList>
    </citation>
    <scope>NUCLEOTIDE SEQUENCE</scope>
    <source>
        <strain evidence="4">CCMP2712</strain>
    </source>
</reference>
<dbReference type="AlphaFoldDB" id="L1K1W4"/>
<dbReference type="PaxDb" id="55529-EKX54445"/>
<dbReference type="OMA" id="RATHDSM"/>
<name>L1K1W4_GUITC</name>
<reference evidence="2 4" key="1">
    <citation type="journal article" date="2012" name="Nature">
        <title>Algal genomes reveal evolutionary mosaicism and the fate of nucleomorphs.</title>
        <authorList>
            <consortium name="DOE Joint Genome Institute"/>
            <person name="Curtis B.A."/>
            <person name="Tanifuji G."/>
            <person name="Burki F."/>
            <person name="Gruber A."/>
            <person name="Irimia M."/>
            <person name="Maruyama S."/>
            <person name="Arias M.C."/>
            <person name="Ball S.G."/>
            <person name="Gile G.H."/>
            <person name="Hirakawa Y."/>
            <person name="Hopkins J.F."/>
            <person name="Kuo A."/>
            <person name="Rensing S.A."/>
            <person name="Schmutz J."/>
            <person name="Symeonidi A."/>
            <person name="Elias M."/>
            <person name="Eveleigh R.J."/>
            <person name="Herman E.K."/>
            <person name="Klute M.J."/>
            <person name="Nakayama T."/>
            <person name="Obornik M."/>
            <person name="Reyes-Prieto A."/>
            <person name="Armbrust E.V."/>
            <person name="Aves S.J."/>
            <person name="Beiko R.G."/>
            <person name="Coutinho P."/>
            <person name="Dacks J.B."/>
            <person name="Durnford D.G."/>
            <person name="Fast N.M."/>
            <person name="Green B.R."/>
            <person name="Grisdale C.J."/>
            <person name="Hempel F."/>
            <person name="Henrissat B."/>
            <person name="Hoppner M.P."/>
            <person name="Ishida K."/>
            <person name="Kim E."/>
            <person name="Koreny L."/>
            <person name="Kroth P.G."/>
            <person name="Liu Y."/>
            <person name="Malik S.B."/>
            <person name="Maier U.G."/>
            <person name="McRose D."/>
            <person name="Mock T."/>
            <person name="Neilson J.A."/>
            <person name="Onodera N.T."/>
            <person name="Poole A.M."/>
            <person name="Pritham E.J."/>
            <person name="Richards T.A."/>
            <person name="Rocap G."/>
            <person name="Roy S.W."/>
            <person name="Sarai C."/>
            <person name="Schaack S."/>
            <person name="Shirato S."/>
            <person name="Slamovits C.H."/>
            <person name="Spencer D.F."/>
            <person name="Suzuki S."/>
            <person name="Worden A.Z."/>
            <person name="Zauner S."/>
            <person name="Barry K."/>
            <person name="Bell C."/>
            <person name="Bharti A.K."/>
            <person name="Crow J.A."/>
            <person name="Grimwood J."/>
            <person name="Kramer R."/>
            <person name="Lindquist E."/>
            <person name="Lucas S."/>
            <person name="Salamov A."/>
            <person name="McFadden G.I."/>
            <person name="Lane C.E."/>
            <person name="Keeling P.J."/>
            <person name="Gray M.W."/>
            <person name="Grigoriev I.V."/>
            <person name="Archibald J.M."/>
        </authorList>
    </citation>
    <scope>NUCLEOTIDE SEQUENCE</scope>
    <source>
        <strain evidence="2 4">CCMP2712</strain>
    </source>
</reference>
<keyword evidence="4" id="KW-1185">Reference proteome</keyword>
<dbReference type="KEGG" id="gtt:GUITHDRAFT_99924"/>
<evidence type="ECO:0000313" key="2">
    <source>
        <dbReference type="EMBL" id="EKX54445.1"/>
    </source>
</evidence>
<dbReference type="Proteomes" id="UP000011087">
    <property type="component" value="Unassembled WGS sequence"/>
</dbReference>
<reference evidence="3" key="3">
    <citation type="submission" date="2016-03" db="UniProtKB">
        <authorList>
            <consortium name="EnsemblProtists"/>
        </authorList>
    </citation>
    <scope>IDENTIFICATION</scope>
</reference>
<gene>
    <name evidence="2" type="ORF">GUITHDRAFT_99924</name>
</gene>
<dbReference type="HOGENOM" id="CLU_984997_0_0_1"/>
<dbReference type="GeneID" id="17311208"/>
<accession>L1K1W4</accession>
<organism evidence="2">
    <name type="scientific">Guillardia theta (strain CCMP2712)</name>
    <name type="common">Cryptophyte</name>
    <dbReference type="NCBI Taxonomy" id="905079"/>
    <lineage>
        <taxon>Eukaryota</taxon>
        <taxon>Cryptophyceae</taxon>
        <taxon>Pyrenomonadales</taxon>
        <taxon>Geminigeraceae</taxon>
        <taxon>Guillardia</taxon>
    </lineage>
</organism>
<dbReference type="eggNOG" id="ENOG502SAKA">
    <property type="taxonomic scope" value="Eukaryota"/>
</dbReference>
<sequence length="283" mass="30884">MATQKRILFAMVQPRVALVVAMAAVLLGRCDGFHVGAHAGIKTSRRAEICRLRMQVDDMWKRAGRLARDKLGDAKGWVDSGADVRSGTNLRGAAGGALVGALVAGPFGALIGGWLGKGTGLSDAAQAEELKRLGLTKESAMLLKQLIIDLRDTEDSLRIIVDARDSKESQVRSLKASIDTSMARARQQLEQGNEDQARVHLAEKLRDQEKLQALQGDLLDLEAREQQVKINKDALEDRINNFEGLRKRLLSSSSGQDAFSGGTLDGTIRDPLLDKFDKWEKSD</sequence>
<evidence type="ECO:0000313" key="3">
    <source>
        <dbReference type="EnsemblProtists" id="EKX54445"/>
    </source>
</evidence>
<keyword evidence="1" id="KW-0175">Coiled coil</keyword>
<protein>
    <submittedName>
        <fullName evidence="2 3">Uncharacterized protein</fullName>
    </submittedName>
</protein>